<dbReference type="InterPro" id="IPR052704">
    <property type="entry name" value="ECF_Sigma-70_Domain"/>
</dbReference>
<comment type="subunit">
    <text evidence="1">Interacts transiently with the RNA polymerase catalytic core formed by RpoA, RpoB, RpoC and RpoZ (2 alpha, 1 beta, 1 beta' and 1 omega subunit) to form the RNA polymerase holoenzyme that can initiate transcription.</text>
</comment>
<dbReference type="SUPFAM" id="SSF54427">
    <property type="entry name" value="NTF2-like"/>
    <property type="match status" value="1"/>
</dbReference>
<dbReference type="STRING" id="1471761.B0W44_06855"/>
<dbReference type="InterPro" id="IPR032710">
    <property type="entry name" value="NTF2-like_dom_sf"/>
</dbReference>
<dbReference type="NCBIfam" id="TIGR02937">
    <property type="entry name" value="sigma70-ECF"/>
    <property type="match status" value="1"/>
</dbReference>
<evidence type="ECO:0000259" key="3">
    <source>
        <dbReference type="Pfam" id="PF08281"/>
    </source>
</evidence>
<dbReference type="SUPFAM" id="SSF88946">
    <property type="entry name" value="Sigma2 domain of RNA polymerase sigma factors"/>
    <property type="match status" value="1"/>
</dbReference>
<dbReference type="OrthoDB" id="3211555at2"/>
<dbReference type="InterPro" id="IPR007627">
    <property type="entry name" value="RNA_pol_sigma70_r2"/>
</dbReference>
<dbReference type="InterPro" id="IPR014284">
    <property type="entry name" value="RNA_pol_sigma-70_dom"/>
</dbReference>
<dbReference type="InterPro" id="IPR013324">
    <property type="entry name" value="RNA_pol_sigma_r3/r4-like"/>
</dbReference>
<dbReference type="Pfam" id="PF08281">
    <property type="entry name" value="Sigma70_r4_2"/>
    <property type="match status" value="1"/>
</dbReference>
<dbReference type="KEGG" id="ntr:B0W44_06855"/>
<dbReference type="InterPro" id="IPR013325">
    <property type="entry name" value="RNA_pol_sigma_r2"/>
</dbReference>
<evidence type="ECO:0000256" key="1">
    <source>
        <dbReference type="ARBA" id="ARBA00011344"/>
    </source>
</evidence>
<evidence type="ECO:0000313" key="4">
    <source>
        <dbReference type="EMBL" id="AQS55546.1"/>
    </source>
</evidence>
<dbReference type="Pfam" id="PF04542">
    <property type="entry name" value="Sigma70_r2"/>
    <property type="match status" value="1"/>
</dbReference>
<dbReference type="NCBIfam" id="TIGR02957">
    <property type="entry name" value="SigX4"/>
    <property type="match status" value="1"/>
</dbReference>
<reference evidence="4 5" key="1">
    <citation type="journal article" date="2015" name="Int. J. Syst. Evol. Microbiol.">
        <title>Novibacillus thermophilus gen. nov., sp. nov., a Gram-staining-negative and moderately thermophilic member of the family Thermoactinomycetaceae.</title>
        <authorList>
            <person name="Yang G."/>
            <person name="Chen J."/>
            <person name="Zhou S."/>
        </authorList>
    </citation>
    <scope>NUCLEOTIDE SEQUENCE [LARGE SCALE GENOMIC DNA]</scope>
    <source>
        <strain evidence="4 5">SG-1</strain>
    </source>
</reference>
<dbReference type="Gene3D" id="3.10.450.50">
    <property type="match status" value="1"/>
</dbReference>
<dbReference type="NCBIfam" id="NF007214">
    <property type="entry name" value="PRK09636.1"/>
    <property type="match status" value="1"/>
</dbReference>
<keyword evidence="5" id="KW-1185">Reference proteome</keyword>
<dbReference type="EMBL" id="CP019699">
    <property type="protein sequence ID" value="AQS55546.1"/>
    <property type="molecule type" value="Genomic_DNA"/>
</dbReference>
<dbReference type="GO" id="GO:0003677">
    <property type="term" value="F:DNA binding"/>
    <property type="evidence" value="ECO:0007669"/>
    <property type="project" value="InterPro"/>
</dbReference>
<dbReference type="RefSeq" id="WP_077719411.1">
    <property type="nucleotide sequence ID" value="NZ_CP019699.1"/>
</dbReference>
<dbReference type="PANTHER" id="PTHR30173">
    <property type="entry name" value="SIGMA 19 FACTOR"/>
    <property type="match status" value="1"/>
</dbReference>
<dbReference type="GO" id="GO:0006352">
    <property type="term" value="P:DNA-templated transcription initiation"/>
    <property type="evidence" value="ECO:0007669"/>
    <property type="project" value="InterPro"/>
</dbReference>
<dbReference type="PANTHER" id="PTHR30173:SF36">
    <property type="entry name" value="ECF RNA POLYMERASE SIGMA FACTOR SIGJ"/>
    <property type="match status" value="1"/>
</dbReference>
<dbReference type="SUPFAM" id="SSF88659">
    <property type="entry name" value="Sigma3 and sigma4 domains of RNA polymerase sigma factors"/>
    <property type="match status" value="1"/>
</dbReference>
<feature type="domain" description="RNA polymerase sigma-70 region 2" evidence="2">
    <location>
        <begin position="6"/>
        <end position="70"/>
    </location>
</feature>
<dbReference type="Gene3D" id="1.10.10.10">
    <property type="entry name" value="Winged helix-like DNA-binding domain superfamily/Winged helix DNA-binding domain"/>
    <property type="match status" value="1"/>
</dbReference>
<protein>
    <submittedName>
        <fullName evidence="4">RNA polymerase sigma factor SigJ</fullName>
    </submittedName>
</protein>
<evidence type="ECO:0000259" key="2">
    <source>
        <dbReference type="Pfam" id="PF04542"/>
    </source>
</evidence>
<gene>
    <name evidence="4" type="ORF">B0W44_06855</name>
</gene>
<dbReference type="GO" id="GO:0016987">
    <property type="term" value="F:sigma factor activity"/>
    <property type="evidence" value="ECO:0007669"/>
    <property type="project" value="InterPro"/>
</dbReference>
<feature type="domain" description="RNA polymerase sigma factor 70 region 4 type 2" evidence="3">
    <location>
        <begin position="111"/>
        <end position="161"/>
    </location>
</feature>
<accession>A0A1U9K6A2</accession>
<name>A0A1U9K6A2_9BACL</name>
<dbReference type="InterPro" id="IPR014303">
    <property type="entry name" value="RNA_pol_sigma-70_ECF"/>
</dbReference>
<dbReference type="Proteomes" id="UP000188603">
    <property type="component" value="Chromosome"/>
</dbReference>
<dbReference type="InterPro" id="IPR013249">
    <property type="entry name" value="RNA_pol_sigma70_r4_t2"/>
</dbReference>
<organism evidence="4 5">
    <name type="scientific">Novibacillus thermophilus</name>
    <dbReference type="NCBI Taxonomy" id="1471761"/>
    <lineage>
        <taxon>Bacteria</taxon>
        <taxon>Bacillati</taxon>
        <taxon>Bacillota</taxon>
        <taxon>Bacilli</taxon>
        <taxon>Bacillales</taxon>
        <taxon>Thermoactinomycetaceae</taxon>
        <taxon>Novibacillus</taxon>
    </lineage>
</organism>
<sequence length="303" mass="33888">METEELYTTYKPLLFALAYRMLGSVMDAEDIVQEAFVSLEKKPLDHVQHVKAYLCKIVTNRCIDQLKSARQRRETYVGPWLPEPFVTDGDILGSGEDPVRQYEVKESLSTAYLLLLQQLSWTERAVFLLREALQFDYSEIAEIVGKSSANCRQIFHRAKRSISGNANQKVAARGKTTALVEQFITAILNGNVDKLMHVLSEDATLYTDGGGKVRAARRPIFGSERICRFFTGIVSTIPANFSYRLCLVNGGPGIAAYVGGDPFACLSFRFGNGTISDIYIVVNPEKLQHLNDTMGIRSVERET</sequence>
<proteinExistence type="predicted"/>
<dbReference type="AlphaFoldDB" id="A0A1U9K6A2"/>
<dbReference type="Gene3D" id="1.10.1740.10">
    <property type="match status" value="1"/>
</dbReference>
<evidence type="ECO:0000313" key="5">
    <source>
        <dbReference type="Proteomes" id="UP000188603"/>
    </source>
</evidence>
<dbReference type="InterPro" id="IPR036388">
    <property type="entry name" value="WH-like_DNA-bd_sf"/>
</dbReference>